<organism evidence="2 3">
    <name type="scientific">Aggregatimonas sangjinii</name>
    <dbReference type="NCBI Taxonomy" id="2583587"/>
    <lineage>
        <taxon>Bacteria</taxon>
        <taxon>Pseudomonadati</taxon>
        <taxon>Bacteroidota</taxon>
        <taxon>Flavobacteriia</taxon>
        <taxon>Flavobacteriales</taxon>
        <taxon>Flavobacteriaceae</taxon>
        <taxon>Aggregatimonas</taxon>
    </lineage>
</organism>
<dbReference type="Proteomes" id="UP000310017">
    <property type="component" value="Chromosome"/>
</dbReference>
<protein>
    <submittedName>
        <fullName evidence="2">DUF4252 domain-containing protein</fullName>
    </submittedName>
</protein>
<feature type="chain" id="PRO_5022789064" evidence="1">
    <location>
        <begin position="26"/>
        <end position="179"/>
    </location>
</feature>
<proteinExistence type="predicted"/>
<dbReference type="PROSITE" id="PS51257">
    <property type="entry name" value="PROKAR_LIPOPROTEIN"/>
    <property type="match status" value="1"/>
</dbReference>
<keyword evidence="1" id="KW-0732">Signal</keyword>
<dbReference type="KEGG" id="asag:FGM00_09475"/>
<dbReference type="AlphaFoldDB" id="A0A5B7SSN8"/>
<dbReference type="InterPro" id="IPR025348">
    <property type="entry name" value="DUF4252"/>
</dbReference>
<sequence>MKRTPPILGLFIALLFTACSSTQSLQEYYVDSAENPNFLSVDLPVSLLNLKKADLSGEEKEALESLNKMNVLAFKKDDTNEDAYTTEKTKVKAILKNPEFNELMKMNTPYGKATIKYLGEDDAIDEVIIYGDSKEKGFVLVRVLGNDMNPAHLAKFLKTLEKSDYKGEGLDAIGEFLKG</sequence>
<dbReference type="RefSeq" id="WP_138852675.1">
    <property type="nucleotide sequence ID" value="NZ_CP040710.1"/>
</dbReference>
<evidence type="ECO:0000313" key="2">
    <source>
        <dbReference type="EMBL" id="QCX00329.1"/>
    </source>
</evidence>
<reference evidence="2 3" key="1">
    <citation type="submission" date="2019-05" db="EMBL/GenBank/DDBJ databases">
        <title>Genome sequencing of F202Z8.</title>
        <authorList>
            <person name="Kwon Y.M."/>
        </authorList>
    </citation>
    <scope>NUCLEOTIDE SEQUENCE [LARGE SCALE GENOMIC DNA]</scope>
    <source>
        <strain evidence="2 3">F202Z8</strain>
    </source>
</reference>
<gene>
    <name evidence="2" type="ORF">FGM00_09475</name>
</gene>
<dbReference type="EMBL" id="CP040710">
    <property type="protein sequence ID" value="QCX00329.1"/>
    <property type="molecule type" value="Genomic_DNA"/>
</dbReference>
<name>A0A5B7SSN8_9FLAO</name>
<keyword evidence="3" id="KW-1185">Reference proteome</keyword>
<feature type="signal peptide" evidence="1">
    <location>
        <begin position="1"/>
        <end position="25"/>
    </location>
</feature>
<accession>A0A5B7SSN8</accession>
<dbReference type="Pfam" id="PF14060">
    <property type="entry name" value="DUF4252"/>
    <property type="match status" value="1"/>
</dbReference>
<evidence type="ECO:0000313" key="3">
    <source>
        <dbReference type="Proteomes" id="UP000310017"/>
    </source>
</evidence>
<evidence type="ECO:0000256" key="1">
    <source>
        <dbReference type="SAM" id="SignalP"/>
    </source>
</evidence>
<dbReference type="OrthoDB" id="1143555at2"/>